<protein>
    <submittedName>
        <fullName evidence="2">Uncharacterized protein</fullName>
    </submittedName>
</protein>
<dbReference type="STRING" id="743971.MYF_02075"/>
<keyword evidence="1" id="KW-0812">Transmembrane</keyword>
<dbReference type="OrthoDB" id="400355at2"/>
<dbReference type="KEGG" id="mfq:MYF_02075"/>
<feature type="transmembrane region" description="Helical" evidence="1">
    <location>
        <begin position="7"/>
        <end position="33"/>
    </location>
</feature>
<keyword evidence="1" id="KW-0472">Membrane</keyword>
<proteinExistence type="predicted"/>
<gene>
    <name evidence="2" type="ORF">MYF_02075</name>
</gene>
<name>A0A0A8E7F5_MESFC</name>
<dbReference type="Proteomes" id="UP000031129">
    <property type="component" value="Chromosome"/>
</dbReference>
<evidence type="ECO:0000313" key="3">
    <source>
        <dbReference type="Proteomes" id="UP000031129"/>
    </source>
</evidence>
<dbReference type="EMBL" id="CP007585">
    <property type="protein sequence ID" value="AJC49919.1"/>
    <property type="molecule type" value="Genomic_DNA"/>
</dbReference>
<dbReference type="HOGENOM" id="CLU_574674_0_0_14"/>
<reference evidence="2 3" key="1">
    <citation type="journal article" date="2015" name="Genome Announc.">
        <title>Complete Genome Sequence of Mycoplasma flocculare Strain Ms42T (ATCC 27399T).</title>
        <authorList>
            <person name="Calcutt M.J."/>
            <person name="Foecking M.F."/>
            <person name="Heidari M.B."/>
            <person name="McIntosh M.A."/>
        </authorList>
    </citation>
    <scope>NUCLEOTIDE SEQUENCE [LARGE SCALE GENOMIC DNA]</scope>
    <source>
        <strain evidence="3">ATCC 27399</strain>
    </source>
</reference>
<sequence>MLLDIKLFLLIALIILVSVFFLVFLIATLIFIYNKKTKKTFSIPFTYDSELKRIRVSDVFSLPSLKYTLRNKNLLSGLWITEDDFISLLEKPYQQIFLSILKNWEKKTILVEFKKKMLFNNHFQVFFQEKPENGFVIQEVHKPIIDLNKNKEIFENRIVDKLILNFENSSFLAAFNFPFQISVEFVKNFFISYNKKFLFFKQISDFTILYFENILIMQICAQSPKFLEKIKNYYKNYVKIHNFKIFLFWTIIDLDRKINYDWKIEIYKFFDHIINKKIDFLEIKSSSQTFKTIIENAKNMTTTFNINDYKFGEIYEFSTNKLAYQVYNFDFYQSQKIDNLIRFLTTNSNFDHSRKIYKINYVVAQKLRNLPIEFQKFIFLIESEINMLDIDISYINNICYQKIVDSKLFYYLDIEKPSILFIADQITFKESTDSNDIIISSLAEYARKEKIKIIMKKEMIAKFNFSNKNFPLYYW</sequence>
<keyword evidence="3" id="KW-1185">Reference proteome</keyword>
<evidence type="ECO:0000313" key="2">
    <source>
        <dbReference type="EMBL" id="AJC49919.1"/>
    </source>
</evidence>
<accession>A0A0A8E7F5</accession>
<evidence type="ECO:0000256" key="1">
    <source>
        <dbReference type="SAM" id="Phobius"/>
    </source>
</evidence>
<dbReference type="AlphaFoldDB" id="A0A0A8E7F5"/>
<keyword evidence="1" id="KW-1133">Transmembrane helix</keyword>
<dbReference type="RefSeq" id="WP_002557759.1">
    <property type="nucleotide sequence ID" value="NZ_CP007585.1"/>
</dbReference>
<organism evidence="2 3">
    <name type="scientific">Mesomycoplasma flocculare ATCC 27399</name>
    <dbReference type="NCBI Taxonomy" id="743971"/>
    <lineage>
        <taxon>Bacteria</taxon>
        <taxon>Bacillati</taxon>
        <taxon>Mycoplasmatota</taxon>
        <taxon>Mycoplasmoidales</taxon>
        <taxon>Metamycoplasmataceae</taxon>
        <taxon>Mesomycoplasma</taxon>
    </lineage>
</organism>